<sequence length="335" mass="36707">MLDPLGLDAMTEAVYRALLGRPHASPAEHCSRLQLTQDQFDVVVQELKDLALVRPATEGDGDGRRLHVVNPRLGLEMLLARQRALLAAQRQRLEAGEAAVAELLCRLPATHPAADESPVVHLDGVDHVRDYLTRLHEEVEEEILTFATGGAQTEENMHASRPLNQRLLERGVRMRTVYLDSIHNHPPTVAHVTWLASIGAEIRTAPSLSTRMIITDRRLALVALDDQDSSLGALVVSGPGLIAALEALFENVWDRAEPLGPSEKPGDHSLTRQQHETLRLLARGYTDEAIAKRLGVSPRTARRIATGLLGHLDARSRFQAGVHAAQLGYLPADGR</sequence>
<dbReference type="RefSeq" id="WP_150487022.1">
    <property type="nucleotide sequence ID" value="NZ_BMUV01000005.1"/>
</dbReference>
<dbReference type="PANTHER" id="PTHR34293">
    <property type="entry name" value="HTH-TYPE TRANSCRIPTIONAL REGULATOR TRMBL2"/>
    <property type="match status" value="1"/>
</dbReference>
<dbReference type="OrthoDB" id="4266042at2"/>
<protein>
    <submittedName>
        <fullName evidence="2">LuxR family transcriptional regulator</fullName>
    </submittedName>
</protein>
<evidence type="ECO:0000259" key="1">
    <source>
        <dbReference type="PROSITE" id="PS50043"/>
    </source>
</evidence>
<reference evidence="2 3" key="1">
    <citation type="submission" date="2017-09" db="EMBL/GenBank/DDBJ databases">
        <authorList>
            <person name="Lee N."/>
            <person name="Cho B.-K."/>
        </authorList>
    </citation>
    <scope>NUCLEOTIDE SEQUENCE [LARGE SCALE GENOMIC DNA]</scope>
    <source>
        <strain evidence="2 3">ATCC 12769</strain>
    </source>
</reference>
<dbReference type="InterPro" id="IPR016032">
    <property type="entry name" value="Sig_transdc_resp-reg_C-effctor"/>
</dbReference>
<organism evidence="2 3">
    <name type="scientific">Streptomyces nitrosporeus</name>
    <dbReference type="NCBI Taxonomy" id="28894"/>
    <lineage>
        <taxon>Bacteria</taxon>
        <taxon>Bacillati</taxon>
        <taxon>Actinomycetota</taxon>
        <taxon>Actinomycetes</taxon>
        <taxon>Kitasatosporales</taxon>
        <taxon>Streptomycetaceae</taxon>
        <taxon>Streptomyces</taxon>
    </lineage>
</organism>
<dbReference type="InterPro" id="IPR051797">
    <property type="entry name" value="TrmB-like"/>
</dbReference>
<accession>A0A5J6F6J3</accession>
<dbReference type="Gene3D" id="1.10.10.10">
    <property type="entry name" value="Winged helix-like DNA-binding domain superfamily/Winged helix DNA-binding domain"/>
    <property type="match status" value="1"/>
</dbReference>
<dbReference type="GO" id="GO:0006355">
    <property type="term" value="P:regulation of DNA-templated transcription"/>
    <property type="evidence" value="ECO:0007669"/>
    <property type="project" value="InterPro"/>
</dbReference>
<dbReference type="GO" id="GO:0003677">
    <property type="term" value="F:DNA binding"/>
    <property type="evidence" value="ECO:0007669"/>
    <property type="project" value="InterPro"/>
</dbReference>
<keyword evidence="3" id="KW-1185">Reference proteome</keyword>
<feature type="domain" description="HTH luxR-type" evidence="1">
    <location>
        <begin position="263"/>
        <end position="328"/>
    </location>
</feature>
<dbReference type="SUPFAM" id="SSF46894">
    <property type="entry name" value="C-terminal effector domain of the bipartite response regulators"/>
    <property type="match status" value="1"/>
</dbReference>
<dbReference type="EMBL" id="CP023702">
    <property type="protein sequence ID" value="QEU71656.1"/>
    <property type="molecule type" value="Genomic_DNA"/>
</dbReference>
<dbReference type="SMART" id="SM00421">
    <property type="entry name" value="HTH_LUXR"/>
    <property type="match status" value="1"/>
</dbReference>
<dbReference type="PRINTS" id="PR00038">
    <property type="entry name" value="HTHLUXR"/>
</dbReference>
<evidence type="ECO:0000313" key="2">
    <source>
        <dbReference type="EMBL" id="QEU71656.1"/>
    </source>
</evidence>
<dbReference type="InterPro" id="IPR036388">
    <property type="entry name" value="WH-like_DNA-bd_sf"/>
</dbReference>
<name>A0A5J6F6J3_9ACTN</name>
<dbReference type="Proteomes" id="UP000326178">
    <property type="component" value="Chromosome"/>
</dbReference>
<proteinExistence type="predicted"/>
<dbReference type="PANTHER" id="PTHR34293:SF1">
    <property type="entry name" value="HTH-TYPE TRANSCRIPTIONAL REGULATOR TRMBL2"/>
    <property type="match status" value="1"/>
</dbReference>
<evidence type="ECO:0000313" key="3">
    <source>
        <dbReference type="Proteomes" id="UP000326178"/>
    </source>
</evidence>
<gene>
    <name evidence="2" type="ORF">CP967_06490</name>
</gene>
<dbReference type="AlphaFoldDB" id="A0A5J6F6J3"/>
<dbReference type="Pfam" id="PF13384">
    <property type="entry name" value="HTH_23"/>
    <property type="match status" value="1"/>
</dbReference>
<dbReference type="PROSITE" id="PS50043">
    <property type="entry name" value="HTH_LUXR_2"/>
    <property type="match status" value="1"/>
</dbReference>
<dbReference type="KEGG" id="snk:CP967_06490"/>
<dbReference type="InterPro" id="IPR000792">
    <property type="entry name" value="Tscrpt_reg_LuxR_C"/>
</dbReference>
<dbReference type="CDD" id="cd06170">
    <property type="entry name" value="LuxR_C_like"/>
    <property type="match status" value="1"/>
</dbReference>